<feature type="binding site" evidence="6">
    <location>
        <position position="224"/>
    </location>
    <ligand>
        <name>Mg(2+)</name>
        <dbReference type="ChEBI" id="CHEBI:18420"/>
    </ligand>
</feature>
<dbReference type="RefSeq" id="WP_047885385.1">
    <property type="nucleotide sequence ID" value="NZ_LDOU01000012.1"/>
</dbReference>
<evidence type="ECO:0000256" key="2">
    <source>
        <dbReference type="ARBA" id="ARBA00022723"/>
    </source>
</evidence>
<dbReference type="NCBIfam" id="NF042940">
    <property type="entry name" value="racemase_DgcA"/>
    <property type="match status" value="1"/>
</dbReference>
<accession>A0A0J1HCT5</accession>
<comment type="caution">
    <text evidence="9">The sequence shown here is derived from an EMBL/GenBank/DDBJ whole genome shotgun (WGS) entry which is preliminary data.</text>
</comment>
<dbReference type="AlphaFoldDB" id="A0A0J1HCT5"/>
<dbReference type="SUPFAM" id="SSF54826">
    <property type="entry name" value="Enolase N-terminal domain-like"/>
    <property type="match status" value="1"/>
</dbReference>
<keyword evidence="10" id="KW-1185">Reference proteome</keyword>
<gene>
    <name evidence="9" type="ORF">ABT57_11555</name>
</gene>
<dbReference type="SFLD" id="SFLDS00001">
    <property type="entry name" value="Enolase"/>
    <property type="match status" value="1"/>
</dbReference>
<organism evidence="9 10">
    <name type="scientific">Photobacterium ganghwense</name>
    <dbReference type="NCBI Taxonomy" id="320778"/>
    <lineage>
        <taxon>Bacteria</taxon>
        <taxon>Pseudomonadati</taxon>
        <taxon>Pseudomonadota</taxon>
        <taxon>Gammaproteobacteria</taxon>
        <taxon>Vibrionales</taxon>
        <taxon>Vibrionaceae</taxon>
        <taxon>Photobacterium</taxon>
    </lineage>
</organism>
<dbReference type="InterPro" id="IPR013342">
    <property type="entry name" value="Mandelate_racemase_C"/>
</dbReference>
<evidence type="ECO:0000259" key="8">
    <source>
        <dbReference type="SMART" id="SM00922"/>
    </source>
</evidence>
<feature type="active site" description="Proton acceptor; specific for (R)-substrate epimerization" evidence="5">
    <location>
        <position position="150"/>
    </location>
</feature>
<evidence type="ECO:0000256" key="6">
    <source>
        <dbReference type="PIRSR" id="PIRSR634603-3"/>
    </source>
</evidence>
<dbReference type="Gene3D" id="3.20.20.120">
    <property type="entry name" value="Enolase-like C-terminal domain"/>
    <property type="match status" value="1"/>
</dbReference>
<reference evidence="9 10" key="1">
    <citation type="submission" date="2015-05" db="EMBL/GenBank/DDBJ databases">
        <title>Photobacterium galathea sp. nov.</title>
        <authorList>
            <person name="Machado H."/>
            <person name="Gram L."/>
        </authorList>
    </citation>
    <scope>NUCLEOTIDE SEQUENCE [LARGE SCALE GENOMIC DNA]</scope>
    <source>
        <strain evidence="9 10">DSM 22954</strain>
    </source>
</reference>
<dbReference type="Pfam" id="PF02746">
    <property type="entry name" value="MR_MLE_N"/>
    <property type="match status" value="1"/>
</dbReference>
<dbReference type="CDD" id="cd03319">
    <property type="entry name" value="L-Ala-DL-Glu_epimerase"/>
    <property type="match status" value="1"/>
</dbReference>
<dbReference type="PROSITE" id="PS00909">
    <property type="entry name" value="MR_MLE_2"/>
    <property type="match status" value="1"/>
</dbReference>
<evidence type="ECO:0000313" key="9">
    <source>
        <dbReference type="EMBL" id="KLV09436.1"/>
    </source>
</evidence>
<dbReference type="PANTHER" id="PTHR48073">
    <property type="entry name" value="O-SUCCINYLBENZOATE SYNTHASE-RELATED"/>
    <property type="match status" value="1"/>
</dbReference>
<dbReference type="EMBL" id="LDOU01000012">
    <property type="protein sequence ID" value="KLV09436.1"/>
    <property type="molecule type" value="Genomic_DNA"/>
</dbReference>
<keyword evidence="3 6" id="KW-0460">Magnesium</keyword>
<dbReference type="SFLD" id="SFLDF00010">
    <property type="entry name" value="dipeptide_epimerase"/>
    <property type="match status" value="1"/>
</dbReference>
<dbReference type="PATRIC" id="fig|320778.3.peg.2520"/>
<dbReference type="InterPro" id="IPR029065">
    <property type="entry name" value="Enolase_C-like"/>
</dbReference>
<keyword evidence="2 6" id="KW-0479">Metal-binding</keyword>
<feature type="binding site" evidence="6">
    <location>
        <position position="175"/>
    </location>
    <ligand>
        <name>Mg(2+)</name>
        <dbReference type="ChEBI" id="CHEBI:18420"/>
    </ligand>
</feature>
<name>A0A0J1HCT5_9GAMM</name>
<feature type="active site" description="Proton acceptor; specific for (S)-substrate epimerization" evidence="5">
    <location>
        <position position="246"/>
    </location>
</feature>
<evidence type="ECO:0000256" key="1">
    <source>
        <dbReference type="ARBA" id="ARBA00008031"/>
    </source>
</evidence>
<dbReference type="InterPro" id="IPR036849">
    <property type="entry name" value="Enolase-like_C_sf"/>
</dbReference>
<evidence type="ECO:0000256" key="4">
    <source>
        <dbReference type="ARBA" id="ARBA00023235"/>
    </source>
</evidence>
<sequence>MKITVQHERFPFARPFTISRGTRTHQDVVTVTLYEGNRCASAECTPYPRYGESVESVESVIRQIEQISARGHNLTLNRQQLQSLLPAGAARNALDCALWRLEWQSHFPSPAFEIAPAIATAMTVSIDTADVMASQAVELAENGATLLKIKLDAEAVIERVSAIRKAVPDIPLILDANEAWGDLPLSPLFDALAPLNIKMIEQPVPAEQASLLKGIPHPIPLCADESCHTSQDIAALTGCFEMVNIKLDKTGGLTEALKLEQTARAAGFDIMVGCMVGTSLAMEMALPLASRASIVDLDGPVLLGYDRPRGLRYQNGMILTGPMNTD</sequence>
<keyword evidence="4 7" id="KW-0413">Isomerase</keyword>
<evidence type="ECO:0000256" key="3">
    <source>
        <dbReference type="ARBA" id="ARBA00022842"/>
    </source>
</evidence>
<dbReference type="OrthoDB" id="9782675at2"/>
<feature type="binding site" evidence="6">
    <location>
        <position position="201"/>
    </location>
    <ligand>
        <name>Mg(2+)</name>
        <dbReference type="ChEBI" id="CHEBI:18420"/>
    </ligand>
</feature>
<dbReference type="EC" id="5.1.1.-" evidence="7"/>
<dbReference type="STRING" id="320778.ABT57_11555"/>
<dbReference type="InterPro" id="IPR034603">
    <property type="entry name" value="Dipeptide_epimerase"/>
</dbReference>
<dbReference type="InterPro" id="IPR013341">
    <property type="entry name" value="Mandelate_racemase_N_dom"/>
</dbReference>
<dbReference type="InterPro" id="IPR029017">
    <property type="entry name" value="Enolase-like_N"/>
</dbReference>
<dbReference type="SUPFAM" id="SSF51604">
    <property type="entry name" value="Enolase C-terminal domain-like"/>
    <property type="match status" value="1"/>
</dbReference>
<evidence type="ECO:0000256" key="5">
    <source>
        <dbReference type="PIRSR" id="PIRSR634603-1"/>
    </source>
</evidence>
<dbReference type="SFLD" id="SFLDG00180">
    <property type="entry name" value="muconate_cycloisomerase"/>
    <property type="match status" value="1"/>
</dbReference>
<comment type="cofactor">
    <cofactor evidence="6 7">
        <name>Mg(2+)</name>
        <dbReference type="ChEBI" id="CHEBI:18420"/>
    </cofactor>
    <text evidence="6 7">Binds 1 Mg(2+) ion per subunit.</text>
</comment>
<evidence type="ECO:0000256" key="7">
    <source>
        <dbReference type="RuleBase" id="RU366006"/>
    </source>
</evidence>
<dbReference type="NCBIfam" id="NF011708">
    <property type="entry name" value="PRK15129.1"/>
    <property type="match status" value="1"/>
</dbReference>
<dbReference type="GO" id="GO:0016855">
    <property type="term" value="F:racemase and epimerase activity, acting on amino acids and derivatives"/>
    <property type="evidence" value="ECO:0007669"/>
    <property type="project" value="UniProtKB-UniRule"/>
</dbReference>
<dbReference type="InterPro" id="IPR018110">
    <property type="entry name" value="Mandel_Rmase/mucon_lact_enz_CS"/>
</dbReference>
<dbReference type="GO" id="GO:0006518">
    <property type="term" value="P:peptide metabolic process"/>
    <property type="evidence" value="ECO:0007669"/>
    <property type="project" value="UniProtKB-ARBA"/>
</dbReference>
<proteinExistence type="inferred from homology"/>
<dbReference type="Pfam" id="PF13378">
    <property type="entry name" value="MR_MLE_C"/>
    <property type="match status" value="1"/>
</dbReference>
<evidence type="ECO:0000313" key="10">
    <source>
        <dbReference type="Proteomes" id="UP000035909"/>
    </source>
</evidence>
<dbReference type="Proteomes" id="UP000035909">
    <property type="component" value="Unassembled WGS sequence"/>
</dbReference>
<dbReference type="Gene3D" id="3.30.390.10">
    <property type="entry name" value="Enolase-like, N-terminal domain"/>
    <property type="match status" value="1"/>
</dbReference>
<dbReference type="GO" id="GO:0009063">
    <property type="term" value="P:amino acid catabolic process"/>
    <property type="evidence" value="ECO:0007669"/>
    <property type="project" value="InterPro"/>
</dbReference>
<dbReference type="PANTHER" id="PTHR48073:SF2">
    <property type="entry name" value="O-SUCCINYLBENZOATE SYNTHASE"/>
    <property type="match status" value="1"/>
</dbReference>
<protein>
    <recommendedName>
        <fullName evidence="7">Dipeptide epimerase</fullName>
        <ecNumber evidence="7">5.1.1.-</ecNumber>
    </recommendedName>
</protein>
<feature type="domain" description="Mandelate racemase/muconate lactonizing enzyme C-terminal" evidence="8">
    <location>
        <begin position="129"/>
        <end position="222"/>
    </location>
</feature>
<dbReference type="SMART" id="SM00922">
    <property type="entry name" value="MR_MLE"/>
    <property type="match status" value="1"/>
</dbReference>
<comment type="similarity">
    <text evidence="1 7">Belongs to the mandelate racemase/muconate lactonizing enzyme family.</text>
</comment>
<dbReference type="GO" id="GO:0046872">
    <property type="term" value="F:metal ion binding"/>
    <property type="evidence" value="ECO:0007669"/>
    <property type="project" value="UniProtKB-KW"/>
</dbReference>